<accession>X5H4P2</accession>
<evidence type="ECO:0000313" key="1">
    <source>
        <dbReference type="EMBL" id="AHX11678.1"/>
    </source>
</evidence>
<dbReference type="HOGENOM" id="CLU_1509072_0_0_5"/>
<sequence>MAKHYLKHIVLLSSILLLCFVVFHYTNQFKETITLLKINQWEVSKQRSDIDKMKAEIKKLITEDSLATQVIFSNSVENLTLLFELIRDDYELENYNFQIENSEKIEALRGSAFYDVIVTQVSLSFSVDSKMKFYMFLDELVEKIPGHVYVKSITFATKERELYTVLKLEIYTLKMKHLDSPGY</sequence>
<proteinExistence type="predicted"/>
<evidence type="ECO:0000313" key="2">
    <source>
        <dbReference type="Proteomes" id="UP000023755"/>
    </source>
</evidence>
<dbReference type="KEGG" id="nhm:NHE_0746"/>
<name>X5H4P2_9RICK</name>
<dbReference type="Proteomes" id="UP000023755">
    <property type="component" value="Chromosome"/>
</dbReference>
<protein>
    <submittedName>
        <fullName evidence="1">Uncharacterized protein</fullName>
    </submittedName>
</protein>
<organism evidence="1 2">
    <name type="scientific">Neorickettsia helminthoeca str. Oregon</name>
    <dbReference type="NCBI Taxonomy" id="1286528"/>
    <lineage>
        <taxon>Bacteria</taxon>
        <taxon>Pseudomonadati</taxon>
        <taxon>Pseudomonadota</taxon>
        <taxon>Alphaproteobacteria</taxon>
        <taxon>Rickettsiales</taxon>
        <taxon>Anaplasmataceae</taxon>
        <taxon>Neorickettsia</taxon>
    </lineage>
</organism>
<gene>
    <name evidence="1" type="ORF">NHE_0746</name>
</gene>
<reference evidence="1 2" key="1">
    <citation type="submission" date="2014-03" db="EMBL/GenBank/DDBJ databases">
        <title>Sequencing and Comparison of Genomes and Transcriptome Profiles of Human Ehrlichiosis Agents.</title>
        <authorList>
            <person name="Lin M."/>
            <person name="Daugherty S.C."/>
            <person name="Nagaraj S."/>
            <person name="Cheng Z."/>
            <person name="Xiong Q."/>
            <person name="Lin F.-Y."/>
            <person name="Sengamalay N."/>
            <person name="Ott S."/>
            <person name="Godinez A."/>
            <person name="Tallon L.J."/>
            <person name="Sadzewicz L."/>
            <person name="Fraser C.M."/>
            <person name="Dunning Hotopp J.C."/>
            <person name="Rikihisa Y."/>
        </authorList>
    </citation>
    <scope>NUCLEOTIDE SEQUENCE [LARGE SCALE GENOMIC DNA]</scope>
    <source>
        <strain evidence="1 2">Oregon</strain>
    </source>
</reference>
<dbReference type="EMBL" id="CP007481">
    <property type="protein sequence ID" value="AHX11678.1"/>
    <property type="molecule type" value="Genomic_DNA"/>
</dbReference>
<dbReference type="OrthoDB" id="7165565at2"/>
<dbReference type="STRING" id="1286528.NHE_0746"/>
<keyword evidence="2" id="KW-1185">Reference proteome</keyword>
<dbReference type="RefSeq" id="WP_038559985.1">
    <property type="nucleotide sequence ID" value="NZ_CP007481.1"/>
</dbReference>
<dbReference type="AlphaFoldDB" id="X5H4P2"/>